<feature type="non-terminal residue" evidence="2">
    <location>
        <position position="1"/>
    </location>
</feature>
<sequence>EDQKLQSSCSVFVLCIHIHTNNANCTEERDQLLTKITNLTEERDQLLITVKDFKTVKNQLEIQNNNLTIEKKEL</sequence>
<reference evidence="2 3" key="1">
    <citation type="submission" date="2024-05" db="EMBL/GenBank/DDBJ databases">
        <title>Genome sequencing and assembly of Indian major carp, Cirrhinus mrigala (Hamilton, 1822).</title>
        <authorList>
            <person name="Mohindra V."/>
            <person name="Chowdhury L.M."/>
            <person name="Lal K."/>
            <person name="Jena J.K."/>
        </authorList>
    </citation>
    <scope>NUCLEOTIDE SEQUENCE [LARGE SCALE GENOMIC DNA]</scope>
    <source>
        <strain evidence="2">CM1030</strain>
        <tissue evidence="2">Blood</tissue>
    </source>
</reference>
<name>A0ABD0Q902_CIRMR</name>
<evidence type="ECO:0000313" key="2">
    <source>
        <dbReference type="EMBL" id="KAL0182555.1"/>
    </source>
</evidence>
<dbReference type="Proteomes" id="UP001529510">
    <property type="component" value="Unassembled WGS sequence"/>
</dbReference>
<proteinExistence type="predicted"/>
<protein>
    <submittedName>
        <fullName evidence="2">Uncharacterized protein</fullName>
    </submittedName>
</protein>
<keyword evidence="3" id="KW-1185">Reference proteome</keyword>
<comment type="caution">
    <text evidence="2">The sequence shown here is derived from an EMBL/GenBank/DDBJ whole genome shotgun (WGS) entry which is preliminary data.</text>
</comment>
<dbReference type="AlphaFoldDB" id="A0ABD0Q902"/>
<gene>
    <name evidence="2" type="ORF">M9458_021930</name>
</gene>
<dbReference type="Gene3D" id="1.20.5.400">
    <property type="match status" value="1"/>
</dbReference>
<evidence type="ECO:0000256" key="1">
    <source>
        <dbReference type="SAM" id="Coils"/>
    </source>
</evidence>
<organism evidence="2 3">
    <name type="scientific">Cirrhinus mrigala</name>
    <name type="common">Mrigala</name>
    <dbReference type="NCBI Taxonomy" id="683832"/>
    <lineage>
        <taxon>Eukaryota</taxon>
        <taxon>Metazoa</taxon>
        <taxon>Chordata</taxon>
        <taxon>Craniata</taxon>
        <taxon>Vertebrata</taxon>
        <taxon>Euteleostomi</taxon>
        <taxon>Actinopterygii</taxon>
        <taxon>Neopterygii</taxon>
        <taxon>Teleostei</taxon>
        <taxon>Ostariophysi</taxon>
        <taxon>Cypriniformes</taxon>
        <taxon>Cyprinidae</taxon>
        <taxon>Labeoninae</taxon>
        <taxon>Labeonini</taxon>
        <taxon>Cirrhinus</taxon>
    </lineage>
</organism>
<accession>A0ABD0Q902</accession>
<feature type="non-terminal residue" evidence="2">
    <location>
        <position position="74"/>
    </location>
</feature>
<evidence type="ECO:0000313" key="3">
    <source>
        <dbReference type="Proteomes" id="UP001529510"/>
    </source>
</evidence>
<dbReference type="EMBL" id="JAMKFB020000010">
    <property type="protein sequence ID" value="KAL0182555.1"/>
    <property type="molecule type" value="Genomic_DNA"/>
</dbReference>
<feature type="coiled-coil region" evidence="1">
    <location>
        <begin position="22"/>
        <end position="70"/>
    </location>
</feature>
<keyword evidence="1" id="KW-0175">Coiled coil</keyword>